<proteinExistence type="predicted"/>
<evidence type="ECO:0000313" key="2">
    <source>
        <dbReference type="Proteomes" id="UP000093514"/>
    </source>
</evidence>
<dbReference type="RefSeq" id="WP_068717941.1">
    <property type="nucleotide sequence ID" value="NZ_LWDV01000009.1"/>
</dbReference>
<reference evidence="2" key="1">
    <citation type="submission" date="2016-07" db="EMBL/GenBank/DDBJ databases">
        <authorList>
            <person name="Florea S."/>
            <person name="Webb J.S."/>
            <person name="Jaromczyk J."/>
            <person name="Schardl C.L."/>
        </authorList>
    </citation>
    <scope>NUCLEOTIDE SEQUENCE [LARGE SCALE GENOMIC DNA]</scope>
    <source>
        <strain evidence="2">Z6</strain>
    </source>
</reference>
<dbReference type="OrthoDB" id="2991643at2"/>
<accession>A0A1C0A7T4</accession>
<name>A0A1C0A7T4_9FIRM</name>
<sequence>MEVKFKSIYSVHELFLNGSKPVYEFWVNKGKEKEVQLVLHSENKTDINAYRTVEITKELYDELNSKNFNYNKLSSKEQNELKNIFSVLRNATSEFLYTTKHMLDWYQLGENQLSSKRQYWLSKDEWIRIGTPITAEVNVYPKFNISPFTEKYIQKSLEGNCWTPFIAFNHLHKAKKDTDIRYKWIHATIAAELAIKEFYIQFKPELESLLLEMPSPPLRKLYGKILEEYSGERSPYVSEIHKGVSIRNKLIHRPVEKLNIDKEKVEEYIQIIEKAIFHLISLCYGEDKLIKEYLE</sequence>
<evidence type="ECO:0000313" key="1">
    <source>
        <dbReference type="EMBL" id="OCL26281.1"/>
    </source>
</evidence>
<dbReference type="AlphaFoldDB" id="A0A1C0A7T4"/>
<dbReference type="Proteomes" id="UP000093514">
    <property type="component" value="Unassembled WGS sequence"/>
</dbReference>
<organism evidence="1 2">
    <name type="scientific">Orenia metallireducens</name>
    <dbReference type="NCBI Taxonomy" id="1413210"/>
    <lineage>
        <taxon>Bacteria</taxon>
        <taxon>Bacillati</taxon>
        <taxon>Bacillota</taxon>
        <taxon>Clostridia</taxon>
        <taxon>Halanaerobiales</taxon>
        <taxon>Halobacteroidaceae</taxon>
        <taxon>Orenia</taxon>
    </lineage>
</organism>
<protein>
    <recommendedName>
        <fullName evidence="3">Apea-like HEPN domain-containing protein</fullName>
    </recommendedName>
</protein>
<keyword evidence="2" id="KW-1185">Reference proteome</keyword>
<gene>
    <name evidence="1" type="ORF">U472_09730</name>
</gene>
<evidence type="ECO:0008006" key="3">
    <source>
        <dbReference type="Google" id="ProtNLM"/>
    </source>
</evidence>
<reference evidence="1 2" key="2">
    <citation type="submission" date="2016-08" db="EMBL/GenBank/DDBJ databases">
        <title>Orenia metallireducens sp. nov. strain Z6, a Novel Metal-reducing Firmicute from the Deep Subsurface.</title>
        <authorList>
            <person name="Maxim B.I."/>
            <person name="Kenneth K."/>
            <person name="Flynn T.M."/>
            <person name="Oloughlin E.J."/>
            <person name="Locke R.A."/>
            <person name="Weber J.R."/>
            <person name="Egan S.M."/>
            <person name="Mackie R.I."/>
            <person name="Cann I.K."/>
        </authorList>
    </citation>
    <scope>NUCLEOTIDE SEQUENCE [LARGE SCALE GENOMIC DNA]</scope>
    <source>
        <strain evidence="1 2">Z6</strain>
    </source>
</reference>
<comment type="caution">
    <text evidence="1">The sequence shown here is derived from an EMBL/GenBank/DDBJ whole genome shotgun (WGS) entry which is preliminary data.</text>
</comment>
<dbReference type="EMBL" id="LWDV01000009">
    <property type="protein sequence ID" value="OCL26281.1"/>
    <property type="molecule type" value="Genomic_DNA"/>
</dbReference>